<keyword evidence="5 8" id="KW-0648">Protein biosynthesis</keyword>
<dbReference type="Pfam" id="PF22421">
    <property type="entry name" value="SYY_C-terminal"/>
    <property type="match status" value="1"/>
</dbReference>
<reference evidence="11 12" key="1">
    <citation type="submission" date="2024-04" db="EMBL/GenBank/DDBJ databases">
        <title>Luteolibacter sp. isolated from soil.</title>
        <authorList>
            <person name="An J."/>
        </authorList>
    </citation>
    <scope>NUCLEOTIDE SEQUENCE [LARGE SCALE GENOMIC DNA]</scope>
    <source>
        <strain evidence="11 12">Y139</strain>
    </source>
</reference>
<keyword evidence="3 8" id="KW-0067">ATP-binding</keyword>
<dbReference type="InterPro" id="IPR036986">
    <property type="entry name" value="S4_RNA-bd_sf"/>
</dbReference>
<evidence type="ECO:0000256" key="7">
    <source>
        <dbReference type="ARBA" id="ARBA00048248"/>
    </source>
</evidence>
<dbReference type="InterPro" id="IPR014729">
    <property type="entry name" value="Rossmann-like_a/b/a_fold"/>
</dbReference>
<keyword evidence="2 8" id="KW-0547">Nucleotide-binding</keyword>
<dbReference type="PANTHER" id="PTHR11766">
    <property type="entry name" value="TYROSYL-TRNA SYNTHETASE"/>
    <property type="match status" value="1"/>
</dbReference>
<dbReference type="NCBIfam" id="TIGR00234">
    <property type="entry name" value="tyrS"/>
    <property type="match status" value="1"/>
</dbReference>
<dbReference type="PROSITE" id="PS50889">
    <property type="entry name" value="S4"/>
    <property type="match status" value="1"/>
</dbReference>
<keyword evidence="6 8" id="KW-0030">Aminoacyl-tRNA synthetase</keyword>
<dbReference type="InterPro" id="IPR054608">
    <property type="entry name" value="SYY-like_C"/>
</dbReference>
<dbReference type="Gene3D" id="3.40.50.620">
    <property type="entry name" value="HUPs"/>
    <property type="match status" value="1"/>
</dbReference>
<evidence type="ECO:0000313" key="12">
    <source>
        <dbReference type="Proteomes" id="UP001371305"/>
    </source>
</evidence>
<feature type="binding site" evidence="8">
    <location>
        <position position="41"/>
    </location>
    <ligand>
        <name>L-tyrosine</name>
        <dbReference type="ChEBI" id="CHEBI:58315"/>
    </ligand>
</feature>
<evidence type="ECO:0000256" key="5">
    <source>
        <dbReference type="ARBA" id="ARBA00022917"/>
    </source>
</evidence>
<dbReference type="Gene3D" id="3.10.290.10">
    <property type="entry name" value="RNA-binding S4 domain"/>
    <property type="match status" value="1"/>
</dbReference>
<dbReference type="HAMAP" id="MF_02006">
    <property type="entry name" value="Tyr_tRNA_synth_type1"/>
    <property type="match status" value="1"/>
</dbReference>
<feature type="domain" description="RNA-binding S4" evidence="10">
    <location>
        <begin position="358"/>
        <end position="425"/>
    </location>
</feature>
<comment type="subcellular location">
    <subcellularLocation>
        <location evidence="8">Cytoplasm</location>
    </subcellularLocation>
</comment>
<keyword evidence="1 8" id="KW-0436">Ligase</keyword>
<name>A0ABU9B2F4_9BACT</name>
<dbReference type="InterPro" id="IPR002942">
    <property type="entry name" value="S4_RNA-bd"/>
</dbReference>
<keyword evidence="8" id="KW-0963">Cytoplasm</keyword>
<accession>A0ABU9B2F4</accession>
<comment type="similarity">
    <text evidence="8">Belongs to the class-I aminoacyl-tRNA synthetase family. TyrS type 1 subfamily.</text>
</comment>
<feature type="binding site" evidence="8">
    <location>
        <position position="178"/>
    </location>
    <ligand>
        <name>L-tyrosine</name>
        <dbReference type="ChEBI" id="CHEBI:58315"/>
    </ligand>
</feature>
<dbReference type="EMBL" id="JBBUKT010000017">
    <property type="protein sequence ID" value="MEK7954221.1"/>
    <property type="molecule type" value="Genomic_DNA"/>
</dbReference>
<comment type="function">
    <text evidence="8">Catalyzes the attachment of tyrosine to tRNA(Tyr) in a two-step reaction: tyrosine is first activated by ATP to form Tyr-AMP and then transferred to the acceptor end of tRNA(Tyr).</text>
</comment>
<feature type="binding site" evidence="8">
    <location>
        <position position="241"/>
    </location>
    <ligand>
        <name>ATP</name>
        <dbReference type="ChEBI" id="CHEBI:30616"/>
    </ligand>
</feature>
<evidence type="ECO:0000256" key="3">
    <source>
        <dbReference type="ARBA" id="ARBA00022840"/>
    </source>
</evidence>
<keyword evidence="12" id="KW-1185">Reference proteome</keyword>
<comment type="caution">
    <text evidence="11">The sequence shown here is derived from an EMBL/GenBank/DDBJ whole genome shotgun (WGS) entry which is preliminary data.</text>
</comment>
<protein>
    <recommendedName>
        <fullName evidence="8">Tyrosine--tRNA ligase</fullName>
        <ecNumber evidence="8">6.1.1.1</ecNumber>
    </recommendedName>
    <alternativeName>
        <fullName evidence="8">Tyrosyl-tRNA synthetase</fullName>
        <shortName evidence="8">TyrRS</shortName>
    </alternativeName>
</protein>
<feature type="short sequence motif" description="'KMSKS' region" evidence="8">
    <location>
        <begin position="238"/>
        <end position="242"/>
    </location>
</feature>
<dbReference type="SMART" id="SM00363">
    <property type="entry name" value="S4"/>
    <property type="match status" value="1"/>
</dbReference>
<evidence type="ECO:0000256" key="6">
    <source>
        <dbReference type="ARBA" id="ARBA00023146"/>
    </source>
</evidence>
<dbReference type="EC" id="6.1.1.1" evidence="8"/>
<dbReference type="RefSeq" id="WP_341407989.1">
    <property type="nucleotide sequence ID" value="NZ_JBBUKT010000017.1"/>
</dbReference>
<evidence type="ECO:0000259" key="10">
    <source>
        <dbReference type="SMART" id="SM00363"/>
    </source>
</evidence>
<comment type="catalytic activity">
    <reaction evidence="7 8">
        <text>tRNA(Tyr) + L-tyrosine + ATP = L-tyrosyl-tRNA(Tyr) + AMP + diphosphate + H(+)</text>
        <dbReference type="Rhea" id="RHEA:10220"/>
        <dbReference type="Rhea" id="RHEA-COMP:9706"/>
        <dbReference type="Rhea" id="RHEA-COMP:9707"/>
        <dbReference type="ChEBI" id="CHEBI:15378"/>
        <dbReference type="ChEBI" id="CHEBI:30616"/>
        <dbReference type="ChEBI" id="CHEBI:33019"/>
        <dbReference type="ChEBI" id="CHEBI:58315"/>
        <dbReference type="ChEBI" id="CHEBI:78442"/>
        <dbReference type="ChEBI" id="CHEBI:78536"/>
        <dbReference type="ChEBI" id="CHEBI:456215"/>
        <dbReference type="EC" id="6.1.1.1"/>
    </reaction>
</comment>
<dbReference type="CDD" id="cd00165">
    <property type="entry name" value="S4"/>
    <property type="match status" value="1"/>
</dbReference>
<evidence type="ECO:0000256" key="2">
    <source>
        <dbReference type="ARBA" id="ARBA00022741"/>
    </source>
</evidence>
<organism evidence="11 12">
    <name type="scientific">Luteolibacter soli</name>
    <dbReference type="NCBI Taxonomy" id="3135280"/>
    <lineage>
        <taxon>Bacteria</taxon>
        <taxon>Pseudomonadati</taxon>
        <taxon>Verrucomicrobiota</taxon>
        <taxon>Verrucomicrobiia</taxon>
        <taxon>Verrucomicrobiales</taxon>
        <taxon>Verrucomicrobiaceae</taxon>
        <taxon>Luteolibacter</taxon>
    </lineage>
</organism>
<dbReference type="SUPFAM" id="SSF52374">
    <property type="entry name" value="Nucleotidylyl transferase"/>
    <property type="match status" value="1"/>
</dbReference>
<dbReference type="Pfam" id="PF00579">
    <property type="entry name" value="tRNA-synt_1b"/>
    <property type="match status" value="1"/>
</dbReference>
<dbReference type="CDD" id="cd00805">
    <property type="entry name" value="TyrRS_core"/>
    <property type="match status" value="1"/>
</dbReference>
<dbReference type="InterPro" id="IPR002307">
    <property type="entry name" value="Tyr-tRNA-ligase"/>
</dbReference>
<comment type="subunit">
    <text evidence="8">Homodimer.</text>
</comment>
<evidence type="ECO:0000256" key="4">
    <source>
        <dbReference type="ARBA" id="ARBA00022884"/>
    </source>
</evidence>
<feature type="short sequence motif" description="'HIGH' region" evidence="8">
    <location>
        <begin position="46"/>
        <end position="55"/>
    </location>
</feature>
<evidence type="ECO:0000256" key="1">
    <source>
        <dbReference type="ARBA" id="ARBA00022598"/>
    </source>
</evidence>
<dbReference type="PRINTS" id="PR01040">
    <property type="entry name" value="TRNASYNTHTYR"/>
</dbReference>
<keyword evidence="4 9" id="KW-0694">RNA-binding</keyword>
<dbReference type="SUPFAM" id="SSF55174">
    <property type="entry name" value="Alpha-L RNA-binding motif"/>
    <property type="match status" value="1"/>
</dbReference>
<feature type="binding site" evidence="8">
    <location>
        <position position="182"/>
    </location>
    <ligand>
        <name>L-tyrosine</name>
        <dbReference type="ChEBI" id="CHEBI:58315"/>
    </ligand>
</feature>
<evidence type="ECO:0000313" key="11">
    <source>
        <dbReference type="EMBL" id="MEK7954221.1"/>
    </source>
</evidence>
<evidence type="ECO:0000256" key="8">
    <source>
        <dbReference type="HAMAP-Rule" id="MF_02006"/>
    </source>
</evidence>
<evidence type="ECO:0000256" key="9">
    <source>
        <dbReference type="PROSITE-ProRule" id="PRU00182"/>
    </source>
</evidence>
<dbReference type="GO" id="GO:0004831">
    <property type="term" value="F:tyrosine-tRNA ligase activity"/>
    <property type="evidence" value="ECO:0007669"/>
    <property type="project" value="UniProtKB-EC"/>
</dbReference>
<sequence>MYVNQLEKPFLEELEARGLLKQRTAELVEPDFSAAERPTLYVGYDPSATSLHAGSLIPILTMDRFRRRGGQIIILLGGATGLIGDPSGKDLERKLENEASVLKRIGMLAAQLQGLFARTEGPEPIVVNNGDWYGGMPVLQFLRDIGKHFSVNQMLTRESVRSRLEDRDHGISFTEFSYQLFQGYDFLHLFQTYGCTIQMGASDQWGNIVSGVDLVRRVAGSTVHGLTLPLLTNSEGKKYGKSEKGAVWLDPELTSPYLFYQFWWNSTDDDAPRFLRWLTDYSEQEVEELAKGSPELRLPQKALADYLTARVHGAEQADLARRVSAVIFSDDFGQLSNDVVDVLASTVPTVRVSAAEPCLIAETLVLLKACKSKSEARRLITQGAVSVNGQKLSAAEEELAGYSAGRDALVVAVGKSRRFLVHFDQSTRHSSSR</sequence>
<dbReference type="Proteomes" id="UP001371305">
    <property type="component" value="Unassembled WGS sequence"/>
</dbReference>
<dbReference type="Gene3D" id="1.10.240.10">
    <property type="entry name" value="Tyrosyl-Transfer RNA Synthetase"/>
    <property type="match status" value="1"/>
</dbReference>
<proteinExistence type="inferred from homology"/>
<gene>
    <name evidence="8 11" type="primary">tyrS</name>
    <name evidence="11" type="ORF">WKV53_27130</name>
</gene>
<dbReference type="InterPro" id="IPR024107">
    <property type="entry name" value="Tyr-tRNA-ligase_bac_1"/>
</dbReference>
<dbReference type="PANTHER" id="PTHR11766:SF0">
    <property type="entry name" value="TYROSINE--TRNA LIGASE, MITOCHONDRIAL"/>
    <property type="match status" value="1"/>
</dbReference>
<dbReference type="InterPro" id="IPR024088">
    <property type="entry name" value="Tyr-tRNA-ligase_bac-type"/>
</dbReference>
<dbReference type="InterPro" id="IPR002305">
    <property type="entry name" value="aa-tRNA-synth_Ic"/>
</dbReference>